<protein>
    <submittedName>
        <fullName evidence="1">Neuronal growth regulator 1 isoform X3</fullName>
    </submittedName>
</protein>
<dbReference type="Proteomes" id="UP001152795">
    <property type="component" value="Unassembled WGS sequence"/>
</dbReference>
<dbReference type="Pfam" id="PF13927">
    <property type="entry name" value="Ig_3"/>
    <property type="match status" value="1"/>
</dbReference>
<gene>
    <name evidence="1" type="ORF">PACLA_8A087339</name>
</gene>
<dbReference type="SUPFAM" id="SSF48726">
    <property type="entry name" value="Immunoglobulin"/>
    <property type="match status" value="1"/>
</dbReference>
<dbReference type="InterPro" id="IPR003598">
    <property type="entry name" value="Ig_sub2"/>
</dbReference>
<sequence>SPQAEVNTSSPIHLNSTDEQAIIRCRGRGYPPPVVSWFRDGKRIDTNNSSDVYQNVGTTTPARFLGWISTILYIKPDSTHSQFGNYTCKATKLKDNEYDLKVVEIV</sequence>
<dbReference type="PROSITE" id="PS50835">
    <property type="entry name" value="IG_LIKE"/>
    <property type="match status" value="1"/>
</dbReference>
<organism evidence="1 2">
    <name type="scientific">Paramuricea clavata</name>
    <name type="common">Red gorgonian</name>
    <name type="synonym">Violescent sea-whip</name>
    <dbReference type="NCBI Taxonomy" id="317549"/>
    <lineage>
        <taxon>Eukaryota</taxon>
        <taxon>Metazoa</taxon>
        <taxon>Cnidaria</taxon>
        <taxon>Anthozoa</taxon>
        <taxon>Octocorallia</taxon>
        <taxon>Malacalcyonacea</taxon>
        <taxon>Plexauridae</taxon>
        <taxon>Paramuricea</taxon>
    </lineage>
</organism>
<evidence type="ECO:0000313" key="1">
    <source>
        <dbReference type="EMBL" id="CAB4044690.1"/>
    </source>
</evidence>
<comment type="caution">
    <text evidence="1">The sequence shown here is derived from an EMBL/GenBank/DDBJ whole genome shotgun (WGS) entry which is preliminary data.</text>
</comment>
<dbReference type="SMART" id="SM00408">
    <property type="entry name" value="IGc2"/>
    <property type="match status" value="1"/>
</dbReference>
<dbReference type="Gene3D" id="2.60.40.10">
    <property type="entry name" value="Immunoglobulins"/>
    <property type="match status" value="1"/>
</dbReference>
<dbReference type="InterPro" id="IPR013783">
    <property type="entry name" value="Ig-like_fold"/>
</dbReference>
<dbReference type="InterPro" id="IPR036179">
    <property type="entry name" value="Ig-like_dom_sf"/>
</dbReference>
<feature type="non-terminal residue" evidence="1">
    <location>
        <position position="1"/>
    </location>
</feature>
<evidence type="ECO:0000313" key="2">
    <source>
        <dbReference type="Proteomes" id="UP001152795"/>
    </source>
</evidence>
<dbReference type="EMBL" id="CACRXK020035831">
    <property type="protein sequence ID" value="CAB4044690.1"/>
    <property type="molecule type" value="Genomic_DNA"/>
</dbReference>
<dbReference type="OrthoDB" id="5975740at2759"/>
<dbReference type="AlphaFoldDB" id="A0A7D9KGF0"/>
<proteinExistence type="predicted"/>
<feature type="non-terminal residue" evidence="1">
    <location>
        <position position="106"/>
    </location>
</feature>
<reference evidence="1" key="1">
    <citation type="submission" date="2020-04" db="EMBL/GenBank/DDBJ databases">
        <authorList>
            <person name="Alioto T."/>
            <person name="Alioto T."/>
            <person name="Gomez Garrido J."/>
        </authorList>
    </citation>
    <scope>NUCLEOTIDE SEQUENCE</scope>
    <source>
        <strain evidence="1">A484AB</strain>
    </source>
</reference>
<accession>A0A7D9KGF0</accession>
<dbReference type="InterPro" id="IPR007110">
    <property type="entry name" value="Ig-like_dom"/>
</dbReference>
<name>A0A7D9KGF0_PARCT</name>
<keyword evidence="2" id="KW-1185">Reference proteome</keyword>